<evidence type="ECO:0000259" key="3">
    <source>
        <dbReference type="Pfam" id="PF22725"/>
    </source>
</evidence>
<comment type="caution">
    <text evidence="4">The sequence shown here is derived from an EMBL/GenBank/DDBJ whole genome shotgun (WGS) entry which is preliminary data.</text>
</comment>
<dbReference type="EMBL" id="JANCYU010000036">
    <property type="protein sequence ID" value="KAK4526081.1"/>
    <property type="molecule type" value="Genomic_DNA"/>
</dbReference>
<dbReference type="Gene3D" id="3.30.360.10">
    <property type="entry name" value="Dihydrodipicolinate Reductase, domain 2"/>
    <property type="match status" value="1"/>
</dbReference>
<dbReference type="Pfam" id="PF22725">
    <property type="entry name" value="GFO_IDH_MocA_C3"/>
    <property type="match status" value="1"/>
</dbReference>
<protein>
    <recommendedName>
        <fullName evidence="6">Oxidoreductase</fullName>
    </recommendedName>
</protein>
<evidence type="ECO:0000259" key="2">
    <source>
        <dbReference type="Pfam" id="PF01408"/>
    </source>
</evidence>
<keyword evidence="5" id="KW-1185">Reference proteome</keyword>
<evidence type="ECO:0008006" key="6">
    <source>
        <dbReference type="Google" id="ProtNLM"/>
    </source>
</evidence>
<dbReference type="AlphaFoldDB" id="A0AAV9IFS0"/>
<dbReference type="Pfam" id="PF01408">
    <property type="entry name" value="GFO_IDH_MocA"/>
    <property type="match status" value="1"/>
</dbReference>
<accession>A0AAV9IFS0</accession>
<comment type="similarity">
    <text evidence="1">Belongs to the Gfo/Idh/MocA family.</text>
</comment>
<feature type="domain" description="Gfo/Idh/MocA-like oxidoreductase N-terminal" evidence="2">
    <location>
        <begin position="2"/>
        <end position="116"/>
    </location>
</feature>
<dbReference type="Gene3D" id="3.40.50.720">
    <property type="entry name" value="NAD(P)-binding Rossmann-like Domain"/>
    <property type="match status" value="1"/>
</dbReference>
<dbReference type="PANTHER" id="PTHR46368">
    <property type="match status" value="1"/>
</dbReference>
<dbReference type="InterPro" id="IPR000683">
    <property type="entry name" value="Gfo/Idh/MocA-like_OxRdtase_N"/>
</dbReference>
<evidence type="ECO:0000313" key="5">
    <source>
        <dbReference type="Proteomes" id="UP001300502"/>
    </source>
</evidence>
<dbReference type="GO" id="GO:0000166">
    <property type="term" value="F:nucleotide binding"/>
    <property type="evidence" value="ECO:0007669"/>
    <property type="project" value="InterPro"/>
</dbReference>
<feature type="domain" description="GFO/IDH/MocA-like oxidoreductase" evidence="3">
    <location>
        <begin position="132"/>
        <end position="249"/>
    </location>
</feature>
<evidence type="ECO:0000256" key="1">
    <source>
        <dbReference type="ARBA" id="ARBA00010928"/>
    </source>
</evidence>
<evidence type="ECO:0000313" key="4">
    <source>
        <dbReference type="EMBL" id="KAK4526081.1"/>
    </source>
</evidence>
<proteinExistence type="inferred from homology"/>
<sequence>MIKFGILGTANIANRVADAIEGAGHQVYAIASRDLERANKWAASRSNRNSIVCYGSYDQLLEDDQVQAVYIPLPSSLADRWAKLAADKNKHILVDKPFSSAESVKQIIQVCRQNNLAFLDGTQFVHGPRLAEMQNTIQRGMIGKLRKVNAAFTAWIVDPTNIRYDPSLEPAGCIGDVGWYVVRFILSFVGYDRKVISVYAVGNETEGGSMDDCAGVVEFEENITAHFDCGFTSGYRQWGECLGTLGMLRVERFQGAPVPNNTEEKDPNLHFQFRQLGEERNGRIERVERETKDIWVANVGGKPQSVLLIEKFVSLMEKEKEEREKWAMEAWKTQLIVDAIYQSAKTKQVVVMKY</sequence>
<dbReference type="Proteomes" id="UP001300502">
    <property type="component" value="Unassembled WGS sequence"/>
</dbReference>
<reference evidence="4 5" key="1">
    <citation type="submission" date="2022-07" db="EMBL/GenBank/DDBJ databases">
        <title>Genome-wide signatures of adaptation to extreme environments.</title>
        <authorList>
            <person name="Cho C.H."/>
            <person name="Yoon H.S."/>
        </authorList>
    </citation>
    <scope>NUCLEOTIDE SEQUENCE [LARGE SCALE GENOMIC DNA]</scope>
    <source>
        <strain evidence="4 5">108.79 E11</strain>
    </source>
</reference>
<gene>
    <name evidence="4" type="ORF">GAYE_SCF19G3992</name>
</gene>
<organism evidence="4 5">
    <name type="scientific">Galdieria yellowstonensis</name>
    <dbReference type="NCBI Taxonomy" id="3028027"/>
    <lineage>
        <taxon>Eukaryota</taxon>
        <taxon>Rhodophyta</taxon>
        <taxon>Bangiophyceae</taxon>
        <taxon>Galdieriales</taxon>
        <taxon>Galdieriaceae</taxon>
        <taxon>Galdieria</taxon>
    </lineage>
</organism>
<dbReference type="PANTHER" id="PTHR46368:SF4">
    <property type="entry name" value="OS10G0403700 PROTEIN"/>
    <property type="match status" value="1"/>
</dbReference>
<dbReference type="InterPro" id="IPR036291">
    <property type="entry name" value="NAD(P)-bd_dom_sf"/>
</dbReference>
<dbReference type="InterPro" id="IPR055170">
    <property type="entry name" value="GFO_IDH_MocA-like_dom"/>
</dbReference>
<dbReference type="SUPFAM" id="SSF55347">
    <property type="entry name" value="Glyceraldehyde-3-phosphate dehydrogenase-like, C-terminal domain"/>
    <property type="match status" value="1"/>
</dbReference>
<name>A0AAV9IFS0_9RHOD</name>
<dbReference type="SUPFAM" id="SSF51735">
    <property type="entry name" value="NAD(P)-binding Rossmann-fold domains"/>
    <property type="match status" value="1"/>
</dbReference>